<dbReference type="STRING" id="97359.A0A550CAI6"/>
<evidence type="ECO:0000259" key="3">
    <source>
        <dbReference type="Pfam" id="PF01709"/>
    </source>
</evidence>
<feature type="domain" description="TACO1/YebC-like second and third" evidence="3">
    <location>
        <begin position="106"/>
        <end position="267"/>
    </location>
</feature>
<dbReference type="InterPro" id="IPR017856">
    <property type="entry name" value="Integrase-like_N"/>
</dbReference>
<reference evidence="5 6" key="1">
    <citation type="journal article" date="2019" name="New Phytol.">
        <title>Comparative genomics reveals unique wood-decay strategies and fruiting body development in the Schizophyllaceae.</title>
        <authorList>
            <person name="Almasi E."/>
            <person name="Sahu N."/>
            <person name="Krizsan K."/>
            <person name="Balint B."/>
            <person name="Kovacs G.M."/>
            <person name="Kiss B."/>
            <person name="Cseklye J."/>
            <person name="Drula E."/>
            <person name="Henrissat B."/>
            <person name="Nagy I."/>
            <person name="Chovatia M."/>
            <person name="Adam C."/>
            <person name="LaButti K."/>
            <person name="Lipzen A."/>
            <person name="Riley R."/>
            <person name="Grigoriev I.V."/>
            <person name="Nagy L.G."/>
        </authorList>
    </citation>
    <scope>NUCLEOTIDE SEQUENCE [LARGE SCALE GENOMIC DNA]</scope>
    <source>
        <strain evidence="5 6">NL-1724</strain>
    </source>
</reference>
<comment type="similarity">
    <text evidence="2">Belongs to the TACO1 family.</text>
</comment>
<dbReference type="GO" id="GO:0005739">
    <property type="term" value="C:mitochondrion"/>
    <property type="evidence" value="ECO:0007669"/>
    <property type="project" value="UniProtKB-SubCell"/>
</dbReference>
<organism evidence="5 6">
    <name type="scientific">Schizophyllum amplum</name>
    <dbReference type="NCBI Taxonomy" id="97359"/>
    <lineage>
        <taxon>Eukaryota</taxon>
        <taxon>Fungi</taxon>
        <taxon>Dikarya</taxon>
        <taxon>Basidiomycota</taxon>
        <taxon>Agaricomycotina</taxon>
        <taxon>Agaricomycetes</taxon>
        <taxon>Agaricomycetidae</taxon>
        <taxon>Agaricales</taxon>
        <taxon>Schizophyllaceae</taxon>
        <taxon>Schizophyllum</taxon>
    </lineage>
</organism>
<evidence type="ECO:0000256" key="1">
    <source>
        <dbReference type="ARBA" id="ARBA00004173"/>
    </source>
</evidence>
<dbReference type="Pfam" id="PF20772">
    <property type="entry name" value="TACO1_YebC_N"/>
    <property type="match status" value="1"/>
</dbReference>
<gene>
    <name evidence="5" type="ORF">BD626DRAFT_433684</name>
</gene>
<dbReference type="Gene3D" id="1.10.10.200">
    <property type="match status" value="1"/>
</dbReference>
<dbReference type="OrthoDB" id="2017544at2759"/>
<dbReference type="PANTHER" id="PTHR12532">
    <property type="entry name" value="TRANSLATIONAL ACTIVATOR OF CYTOCHROME C OXIDASE 1"/>
    <property type="match status" value="1"/>
</dbReference>
<comment type="subcellular location">
    <subcellularLocation>
        <location evidence="1">Mitochondrion</location>
    </subcellularLocation>
</comment>
<feature type="domain" description="TACO1/YebC-like N-terminal" evidence="4">
    <location>
        <begin position="26"/>
        <end position="96"/>
    </location>
</feature>
<dbReference type="InterPro" id="IPR049083">
    <property type="entry name" value="TACO1_YebC_N"/>
</dbReference>
<dbReference type="AlphaFoldDB" id="A0A550CAI6"/>
<evidence type="ECO:0000313" key="5">
    <source>
        <dbReference type="EMBL" id="TRM61716.1"/>
    </source>
</evidence>
<name>A0A550CAI6_9AGAR</name>
<evidence type="ECO:0000256" key="2">
    <source>
        <dbReference type="ARBA" id="ARBA00008724"/>
    </source>
</evidence>
<accession>A0A550CAI6</accession>
<sequence length="279" mass="30342">MSLPRAVAFTQQRCFSCTPATFSGHNKWSKIKDKKGANDAKKGAAHGKATRLISVAVRSGGSPDPSKNVALASTIKRLREQDTPKDIIDRALAKAASARDAKGEYLTYEALAHNVGIIIETLTENPKRTVGRVREILSAHDARMASVAFMFNRVGLVKVALPKEGIPNDDMESRVTQVIETGMGADCADFHPYPESEKEAVIDFTCEPTQLSALEAALSADPICTVISAEQVYLPKDETHVEEEDAEKITQLVEELQENEDVIRVTTMLDSLGSGSDEE</sequence>
<comment type="caution">
    <text evidence="5">The sequence shown here is derived from an EMBL/GenBank/DDBJ whole genome shotgun (WGS) entry which is preliminary data.</text>
</comment>
<dbReference type="EMBL" id="VDMD01000015">
    <property type="protein sequence ID" value="TRM61716.1"/>
    <property type="molecule type" value="Genomic_DNA"/>
</dbReference>
<dbReference type="Gene3D" id="3.30.70.980">
    <property type="match status" value="2"/>
</dbReference>
<dbReference type="FunFam" id="1.10.10.200:FF:000002">
    <property type="entry name" value="Probable transcriptional regulatory protein CLM62_37755"/>
    <property type="match status" value="1"/>
</dbReference>
<dbReference type="Proteomes" id="UP000320762">
    <property type="component" value="Unassembled WGS sequence"/>
</dbReference>
<proteinExistence type="inferred from homology"/>
<dbReference type="InterPro" id="IPR029072">
    <property type="entry name" value="YebC-like"/>
</dbReference>
<dbReference type="InterPro" id="IPR002876">
    <property type="entry name" value="Transcrip_reg_TACO1-like"/>
</dbReference>
<dbReference type="Pfam" id="PF01709">
    <property type="entry name" value="Transcrip_reg"/>
    <property type="match status" value="1"/>
</dbReference>
<dbReference type="SUPFAM" id="SSF75625">
    <property type="entry name" value="YebC-like"/>
    <property type="match status" value="1"/>
</dbReference>
<dbReference type="InterPro" id="IPR048300">
    <property type="entry name" value="TACO1_YebC-like_2nd/3rd_dom"/>
</dbReference>
<protein>
    <submittedName>
        <fullName evidence="5">Transcriptional regulator TACO1-like protein</fullName>
    </submittedName>
</protein>
<dbReference type="InterPro" id="IPR026564">
    <property type="entry name" value="Transcrip_reg_TACO1-like_dom3"/>
</dbReference>
<dbReference type="PANTHER" id="PTHR12532:SF0">
    <property type="entry name" value="TRANSLATIONAL ACTIVATOR OF CYTOCHROME C OXIDASE 1"/>
    <property type="match status" value="1"/>
</dbReference>
<evidence type="ECO:0000313" key="6">
    <source>
        <dbReference type="Proteomes" id="UP000320762"/>
    </source>
</evidence>
<keyword evidence="6" id="KW-1185">Reference proteome</keyword>
<evidence type="ECO:0000259" key="4">
    <source>
        <dbReference type="Pfam" id="PF20772"/>
    </source>
</evidence>